<dbReference type="PANTHER" id="PTHR47515">
    <property type="entry name" value="LOW CALCIUM RESPONSE LOCUS PROTEIN T"/>
    <property type="match status" value="1"/>
</dbReference>
<evidence type="ECO:0000313" key="10">
    <source>
        <dbReference type="EMBL" id="QCO54800.1"/>
    </source>
</evidence>
<dbReference type="InterPro" id="IPR048020">
    <property type="entry name" value="Transpos_IS3"/>
</dbReference>
<evidence type="ECO:0000313" key="30">
    <source>
        <dbReference type="EMBL" id="QCO57796.1"/>
    </source>
</evidence>
<dbReference type="AlphaFoldDB" id="A0A4P8ED23"/>
<dbReference type="KEGG" id="pseb:EOK75_20170"/>
<dbReference type="InterPro" id="IPR001584">
    <property type="entry name" value="Integrase_cat-core"/>
</dbReference>
<evidence type="ECO:0000313" key="34">
    <source>
        <dbReference type="EMBL" id="QCO58085.1"/>
    </source>
</evidence>
<evidence type="ECO:0000313" key="18">
    <source>
        <dbReference type="EMBL" id="QCO55479.1"/>
    </source>
</evidence>
<dbReference type="GO" id="GO:0015074">
    <property type="term" value="P:DNA integration"/>
    <property type="evidence" value="ECO:0007669"/>
    <property type="project" value="InterPro"/>
</dbReference>
<evidence type="ECO:0000313" key="11">
    <source>
        <dbReference type="EMBL" id="QCO54868.1"/>
    </source>
</evidence>
<evidence type="ECO:0000313" key="20">
    <source>
        <dbReference type="EMBL" id="QCO55512.1"/>
    </source>
</evidence>
<evidence type="ECO:0000313" key="12">
    <source>
        <dbReference type="EMBL" id="QCO55021.1"/>
    </source>
</evidence>
<dbReference type="Pfam" id="PF00665">
    <property type="entry name" value="rve"/>
    <property type="match status" value="1"/>
</dbReference>
<dbReference type="KEGG" id="pseb:EOK75_01590"/>
<dbReference type="KEGG" id="pseb:EOK75_01705"/>
<dbReference type="EMBL" id="CP039964">
    <property type="protein sequence ID" value="QCO54454.1"/>
    <property type="molecule type" value="Genomic_DNA"/>
</dbReference>
<dbReference type="KEGG" id="pseb:EOK75_06395"/>
<evidence type="ECO:0000313" key="23">
    <source>
        <dbReference type="EMBL" id="QCO56417.1"/>
    </source>
</evidence>
<protein>
    <submittedName>
        <fullName evidence="10">IS3 family transposase</fullName>
    </submittedName>
</protein>
<dbReference type="KEGG" id="pseb:EOK75_06855"/>
<dbReference type="EMBL" id="CP039965">
    <property type="protein sequence ID" value="QCO57377.1"/>
    <property type="molecule type" value="Genomic_DNA"/>
</dbReference>
<geneLocation type="plasmid" evidence="24 36">
    <name>unnamed1</name>
</geneLocation>
<dbReference type="EMBL" id="CP039966">
    <property type="protein sequence ID" value="QCO58085.1"/>
    <property type="molecule type" value="Genomic_DNA"/>
</dbReference>
<dbReference type="PROSITE" id="PS50994">
    <property type="entry name" value="INTEGRASE"/>
    <property type="match status" value="1"/>
</dbReference>
<evidence type="ECO:0000256" key="1">
    <source>
        <dbReference type="SAM" id="Coils"/>
    </source>
</evidence>
<dbReference type="EMBL" id="CP039964">
    <property type="protein sequence ID" value="QCO55496.1"/>
    <property type="molecule type" value="Genomic_DNA"/>
</dbReference>
<dbReference type="EMBL" id="CP039964">
    <property type="protein sequence ID" value="QCO54614.1"/>
    <property type="molecule type" value="Genomic_DNA"/>
</dbReference>
<dbReference type="InterPro" id="IPR009057">
    <property type="entry name" value="Homeodomain-like_sf"/>
</dbReference>
<dbReference type="EMBL" id="CP039966">
    <property type="protein sequence ID" value="QCO58102.1"/>
    <property type="molecule type" value="Genomic_DNA"/>
</dbReference>
<dbReference type="EMBL" id="CP039965">
    <property type="protein sequence ID" value="QCO57842.1"/>
    <property type="molecule type" value="Genomic_DNA"/>
</dbReference>
<dbReference type="Proteomes" id="UP000298631">
    <property type="component" value="Chromosome"/>
</dbReference>
<dbReference type="KEGG" id="pseb:EOK75_19300"/>
<dbReference type="KEGG" id="pseb:EOK75_00625"/>
<accession>A0A4P8ED23</accession>
<dbReference type="EMBL" id="CP039964">
    <property type="protein sequence ID" value="QCO55233.1"/>
    <property type="molecule type" value="Genomic_DNA"/>
</dbReference>
<dbReference type="KEGG" id="pseb:EOK75_12165"/>
<evidence type="ECO:0000313" key="31">
    <source>
        <dbReference type="EMBL" id="QCO57815.1"/>
    </source>
</evidence>
<evidence type="ECO:0000313" key="35">
    <source>
        <dbReference type="EMBL" id="QCO58102.1"/>
    </source>
</evidence>
<geneLocation type="plasmid" evidence="34 36">
    <name>unnamed2</name>
</geneLocation>
<dbReference type="NCBIfam" id="NF033516">
    <property type="entry name" value="transpos_IS3"/>
    <property type="match status" value="1"/>
</dbReference>
<evidence type="ECO:0000313" key="21">
    <source>
        <dbReference type="EMBL" id="QCO55568.1"/>
    </source>
</evidence>
<dbReference type="KEGG" id="pseb:EOK75_02005"/>
<dbReference type="KEGG" id="pseb:EOK75_07285"/>
<dbReference type="GO" id="GO:0003677">
    <property type="term" value="F:DNA binding"/>
    <property type="evidence" value="ECO:0007669"/>
    <property type="project" value="InterPro"/>
</dbReference>
<dbReference type="EMBL" id="CP039964">
    <property type="protein sequence ID" value="QCO55349.1"/>
    <property type="molecule type" value="Genomic_DNA"/>
</dbReference>
<evidence type="ECO:0000313" key="26">
    <source>
        <dbReference type="EMBL" id="QCO57289.1"/>
    </source>
</evidence>
<dbReference type="EMBL" id="CP039965">
    <property type="protein sequence ID" value="QCO57284.1"/>
    <property type="molecule type" value="Genomic_DNA"/>
</dbReference>
<dbReference type="KEGG" id="pseb:EOK75_19145"/>
<dbReference type="EMBL" id="CP039964">
    <property type="protein sequence ID" value="QCO55479.1"/>
    <property type="molecule type" value="Genomic_DNA"/>
</dbReference>
<name>A0A4P8ED23_9RHOB</name>
<dbReference type="KEGG" id="pseb:EOK75_06750"/>
<dbReference type="EMBL" id="CP039964">
    <property type="protein sequence ID" value="QCO55512.1"/>
    <property type="molecule type" value="Genomic_DNA"/>
</dbReference>
<evidence type="ECO:0000313" key="6">
    <source>
        <dbReference type="EMBL" id="QCO54637.1"/>
    </source>
</evidence>
<dbReference type="KEGG" id="pseb:EOK75_03145"/>
<evidence type="ECO:0000313" key="5">
    <source>
        <dbReference type="EMBL" id="QCO54614.1"/>
    </source>
</evidence>
<dbReference type="KEGG" id="pseb:EOK75_16785"/>
<dbReference type="OrthoDB" id="7642193at2"/>
<evidence type="ECO:0000313" key="16">
    <source>
        <dbReference type="EMBL" id="QCO55394.1"/>
    </source>
</evidence>
<evidence type="ECO:0000313" key="28">
    <source>
        <dbReference type="EMBL" id="QCO57361.1"/>
    </source>
</evidence>
<dbReference type="EMBL" id="CP039965">
    <property type="protein sequence ID" value="QCO57289.1"/>
    <property type="molecule type" value="Genomic_DNA"/>
</dbReference>
<dbReference type="EMBL" id="CP039964">
    <property type="protein sequence ID" value="QCO56060.1"/>
    <property type="molecule type" value="Genomic_DNA"/>
</dbReference>
<dbReference type="EMBL" id="CP039964">
    <property type="protein sequence ID" value="QCO54676.1"/>
    <property type="molecule type" value="Genomic_DNA"/>
</dbReference>
<dbReference type="EMBL" id="CP039965">
    <property type="protein sequence ID" value="QCO57796.1"/>
    <property type="molecule type" value="Genomic_DNA"/>
</dbReference>
<dbReference type="KEGG" id="pseb:EOK75_20275"/>
<dbReference type="PANTHER" id="PTHR47515:SF2">
    <property type="entry name" value="INTEGRASE CORE DOMAIN PROTEIN"/>
    <property type="match status" value="1"/>
</dbReference>
<dbReference type="EMBL" id="CP039964">
    <property type="protein sequence ID" value="QCO55021.1"/>
    <property type="molecule type" value="Genomic_DNA"/>
</dbReference>
<dbReference type="KEGG" id="pseb:EOK75_01810"/>
<evidence type="ECO:0000313" key="7">
    <source>
        <dbReference type="EMBL" id="QCO54653.1"/>
    </source>
</evidence>
<dbReference type="KEGG" id="pseb:EOK75_16340"/>
<dbReference type="RefSeq" id="WP_137192138.1">
    <property type="nucleotide sequence ID" value="NZ_CP039964.1"/>
</dbReference>
<evidence type="ECO:0000313" key="4">
    <source>
        <dbReference type="EMBL" id="QCO54575.1"/>
    </source>
</evidence>
<dbReference type="EMBL" id="CP039965">
    <property type="protein sequence ID" value="QCO57309.1"/>
    <property type="molecule type" value="Genomic_DNA"/>
</dbReference>
<keyword evidence="1" id="KW-0175">Coiled coil</keyword>
<dbReference type="KEGG" id="pseb:EOK75_16685"/>
<dbReference type="SUPFAM" id="SSF53098">
    <property type="entry name" value="Ribonuclease H-like"/>
    <property type="match status" value="1"/>
</dbReference>
<dbReference type="EMBL" id="CP039965">
    <property type="protein sequence ID" value="QCO57855.1"/>
    <property type="molecule type" value="Genomic_DNA"/>
</dbReference>
<sequence>MKMTRYSEPQILAILRQAEGGVPVAELCREHGMSNASFYKWRAKYGGMDASMVSQMKAMEEENRRLKRMYADLSMQADLLKEALGKKLTGPSQRREMAETAVERRGVSIALACRAFEVSETCYRYSPKLKDENEVIADLLTGLTDARKTWGFGLCFLHLRNVKGHPWNHKRVYRIYCELELNLRIKPRKRLKREKPDVLAVPNRPNVTWSMDFMADRLGDGRAFRLLNVLDDFNREGLGIEVDFSLPAERVIRSLDRIIEWRGKPGTIRVDNGPEYISETLRKWAEKHSVTIQHIQPGQPQQNAYVERYNRTVRHEWLDQYIIESIEEAQDQATQWLWTYNNDRPNMGIGGITPAMKLKMAA</sequence>
<dbReference type="KEGG" id="pseb:EOK75_06175"/>
<keyword evidence="24" id="KW-0614">Plasmid</keyword>
<evidence type="ECO:0000313" key="25">
    <source>
        <dbReference type="EMBL" id="QCO57284.1"/>
    </source>
</evidence>
<evidence type="ECO:0000313" key="13">
    <source>
        <dbReference type="EMBL" id="QCO55037.1"/>
    </source>
</evidence>
<evidence type="ECO:0000313" key="9">
    <source>
        <dbReference type="EMBL" id="QCO54679.1"/>
    </source>
</evidence>
<dbReference type="KEGG" id="pseb:EOK75_16215"/>
<dbReference type="Gene3D" id="3.30.420.10">
    <property type="entry name" value="Ribonuclease H-like superfamily/Ribonuclease H"/>
    <property type="match status" value="1"/>
</dbReference>
<gene>
    <name evidence="3" type="ORF">EOK75_00625</name>
    <name evidence="4" type="ORF">EOK75_01375</name>
    <name evidence="5" type="ORF">EOK75_01590</name>
    <name evidence="6" type="ORF">EOK75_01705</name>
    <name evidence="7" type="ORF">EOK75_01810</name>
    <name evidence="8" type="ORF">EOK75_01990</name>
    <name evidence="9" type="ORF">EOK75_02005</name>
    <name evidence="10" type="ORF">EOK75_02720</name>
    <name evidence="11" type="ORF">EOK75_03145</name>
    <name evidence="12" type="ORF">EOK75_04000</name>
    <name evidence="13" type="ORF">EOK75_04105</name>
    <name evidence="14" type="ORF">EOK75_05260</name>
    <name evidence="15" type="ORF">EOK75_05915</name>
    <name evidence="16" type="ORF">EOK75_06175</name>
    <name evidence="17" type="ORF">EOK75_06395</name>
    <name evidence="18" type="ORF">EOK75_06750</name>
    <name evidence="19" type="ORF">EOK75_06855</name>
    <name evidence="20" type="ORF">EOK75_06965</name>
    <name evidence="21" type="ORF">EOK75_07285</name>
    <name evidence="22" type="ORF">EOK75_10130</name>
    <name evidence="23" type="ORF">EOK75_12165</name>
    <name evidence="24" type="ORF">EOK75_14285</name>
    <name evidence="25" type="ORF">EOK75_16185</name>
    <name evidence="26" type="ORF">EOK75_16215</name>
    <name evidence="27" type="ORF">EOK75_16340</name>
    <name evidence="28" type="ORF">EOK75_16685</name>
    <name evidence="29" type="ORF">EOK75_16785</name>
    <name evidence="30" type="ORF">EOK75_19145</name>
    <name evidence="31" type="ORF">EOK75_19300</name>
    <name evidence="32" type="ORF">EOK75_19500</name>
    <name evidence="33" type="ORF">EOK75_19585</name>
    <name evidence="34" type="ORF">EOK75_20170</name>
    <name evidence="35" type="ORF">EOK75_20275</name>
</gene>
<evidence type="ECO:0000313" key="33">
    <source>
        <dbReference type="EMBL" id="QCO57855.1"/>
    </source>
</evidence>
<dbReference type="EMBL" id="CP039964">
    <property type="protein sequence ID" value="QCO54868.1"/>
    <property type="molecule type" value="Genomic_DNA"/>
</dbReference>
<dbReference type="InterPro" id="IPR002514">
    <property type="entry name" value="Transposase_8"/>
</dbReference>
<evidence type="ECO:0000313" key="15">
    <source>
        <dbReference type="EMBL" id="QCO55349.1"/>
    </source>
</evidence>
<evidence type="ECO:0000259" key="2">
    <source>
        <dbReference type="PROSITE" id="PS50994"/>
    </source>
</evidence>
<evidence type="ECO:0000313" key="3">
    <source>
        <dbReference type="EMBL" id="QCO54454.1"/>
    </source>
</evidence>
<dbReference type="KEGG" id="pseb:EOK75_16185"/>
<dbReference type="EMBL" id="CP039964">
    <property type="protein sequence ID" value="QCO56417.1"/>
    <property type="molecule type" value="Genomic_DNA"/>
</dbReference>
<dbReference type="KEGG" id="pseb:EOK75_14285"/>
<keyword evidence="36" id="KW-1185">Reference proteome</keyword>
<dbReference type="InterPro" id="IPR012337">
    <property type="entry name" value="RNaseH-like_sf"/>
</dbReference>
<evidence type="ECO:0000313" key="24">
    <source>
        <dbReference type="EMBL" id="QCO56964.1"/>
    </source>
</evidence>
<dbReference type="GO" id="GO:0006313">
    <property type="term" value="P:DNA transposition"/>
    <property type="evidence" value="ECO:0007669"/>
    <property type="project" value="InterPro"/>
</dbReference>
<dbReference type="KEGG" id="pseb:EOK75_02720"/>
<evidence type="ECO:0000313" key="14">
    <source>
        <dbReference type="EMBL" id="QCO55233.1"/>
    </source>
</evidence>
<dbReference type="KEGG" id="pseb:EOK75_04000"/>
<evidence type="ECO:0000313" key="36">
    <source>
        <dbReference type="Proteomes" id="UP000298631"/>
    </source>
</evidence>
<organism evidence="10 36">
    <name type="scientific">Pseudorhodobacter turbinis</name>
    <dbReference type="NCBI Taxonomy" id="2500533"/>
    <lineage>
        <taxon>Bacteria</taxon>
        <taxon>Pseudomonadati</taxon>
        <taxon>Pseudomonadota</taxon>
        <taxon>Alphaproteobacteria</taxon>
        <taxon>Rhodobacterales</taxon>
        <taxon>Paracoccaceae</taxon>
        <taxon>Pseudorhodobacter</taxon>
    </lineage>
</organism>
<dbReference type="EMBL" id="CP039965">
    <property type="protein sequence ID" value="QCO57361.1"/>
    <property type="molecule type" value="Genomic_DNA"/>
</dbReference>
<dbReference type="KEGG" id="pseb:EOK75_10130"/>
<dbReference type="EMBL" id="CP039964">
    <property type="protein sequence ID" value="QCO55037.1"/>
    <property type="molecule type" value="Genomic_DNA"/>
</dbReference>
<evidence type="ECO:0000313" key="17">
    <source>
        <dbReference type="EMBL" id="QCO55425.1"/>
    </source>
</evidence>
<evidence type="ECO:0000313" key="32">
    <source>
        <dbReference type="EMBL" id="QCO57842.1"/>
    </source>
</evidence>
<dbReference type="KEGG" id="pseb:EOK75_19585"/>
<dbReference type="KEGG" id="pseb:EOK75_01990"/>
<dbReference type="EMBL" id="CP039964">
    <property type="protein sequence ID" value="QCO55568.1"/>
    <property type="molecule type" value="Genomic_DNA"/>
</dbReference>
<dbReference type="EMBL" id="CP039964">
    <property type="protein sequence ID" value="QCO55394.1"/>
    <property type="molecule type" value="Genomic_DNA"/>
</dbReference>
<dbReference type="EMBL" id="CP039965">
    <property type="protein sequence ID" value="QCO57815.1"/>
    <property type="molecule type" value="Genomic_DNA"/>
</dbReference>
<feature type="coiled-coil region" evidence="1">
    <location>
        <begin position="56"/>
        <end position="83"/>
    </location>
</feature>
<dbReference type="KEGG" id="pseb:EOK75_01375"/>
<dbReference type="SUPFAM" id="SSF46689">
    <property type="entry name" value="Homeodomain-like"/>
    <property type="match status" value="1"/>
</dbReference>
<dbReference type="EMBL" id="CP039964">
    <property type="protein sequence ID" value="QCO54679.1"/>
    <property type="molecule type" value="Genomic_DNA"/>
</dbReference>
<dbReference type="KEGG" id="pseb:EOK75_19500"/>
<evidence type="ECO:0000313" key="8">
    <source>
        <dbReference type="EMBL" id="QCO54676.1"/>
    </source>
</evidence>
<dbReference type="EMBL" id="CP039964">
    <property type="protein sequence ID" value="QCO54653.1"/>
    <property type="molecule type" value="Genomic_DNA"/>
</dbReference>
<evidence type="ECO:0000313" key="22">
    <source>
        <dbReference type="EMBL" id="QCO56060.1"/>
    </source>
</evidence>
<dbReference type="KEGG" id="pseb:EOK75_06965"/>
<dbReference type="EMBL" id="CP039964">
    <property type="protein sequence ID" value="QCO54637.1"/>
    <property type="molecule type" value="Genomic_DNA"/>
</dbReference>
<dbReference type="InterPro" id="IPR036397">
    <property type="entry name" value="RNaseH_sf"/>
</dbReference>
<dbReference type="EMBL" id="CP039964">
    <property type="protein sequence ID" value="QCO54575.1"/>
    <property type="molecule type" value="Genomic_DNA"/>
</dbReference>
<feature type="domain" description="Integrase catalytic" evidence="2">
    <location>
        <begin position="201"/>
        <end position="362"/>
    </location>
</feature>
<evidence type="ECO:0000313" key="19">
    <source>
        <dbReference type="EMBL" id="QCO55496.1"/>
    </source>
</evidence>
<dbReference type="EMBL" id="CP039965">
    <property type="protein sequence ID" value="QCO56964.1"/>
    <property type="molecule type" value="Genomic_DNA"/>
</dbReference>
<evidence type="ECO:0000313" key="29">
    <source>
        <dbReference type="EMBL" id="QCO57377.1"/>
    </source>
</evidence>
<dbReference type="EMBL" id="CP039964">
    <property type="protein sequence ID" value="QCO54800.1"/>
    <property type="molecule type" value="Genomic_DNA"/>
</dbReference>
<dbReference type="GO" id="GO:0004803">
    <property type="term" value="F:transposase activity"/>
    <property type="evidence" value="ECO:0007669"/>
    <property type="project" value="InterPro"/>
</dbReference>
<dbReference type="Proteomes" id="UP000298631">
    <property type="component" value="Plasmid unnamed2"/>
</dbReference>
<dbReference type="KEGG" id="pseb:EOK75_05915"/>
<dbReference type="KEGG" id="pseb:EOK75_05260"/>
<dbReference type="EMBL" id="CP039964">
    <property type="protein sequence ID" value="QCO55425.1"/>
    <property type="molecule type" value="Genomic_DNA"/>
</dbReference>
<dbReference type="Proteomes" id="UP000298631">
    <property type="component" value="Plasmid unnamed1"/>
</dbReference>
<dbReference type="Pfam" id="PF01527">
    <property type="entry name" value="HTH_Tnp_1"/>
    <property type="match status" value="1"/>
</dbReference>
<proteinExistence type="predicted"/>
<dbReference type="KEGG" id="pseb:EOK75_04105"/>
<evidence type="ECO:0000313" key="27">
    <source>
        <dbReference type="EMBL" id="QCO57309.1"/>
    </source>
</evidence>
<reference evidence="10 36" key="1">
    <citation type="submission" date="2019-05" db="EMBL/GenBank/DDBJ databases">
        <title>Pseudorhodobacter turbinis sp. nov., isolated from the gut of the Korean turban shell.</title>
        <authorList>
            <person name="Jeong Y.-S."/>
            <person name="Kang W.-R."/>
            <person name="Bae J.-W."/>
        </authorList>
    </citation>
    <scope>NUCLEOTIDE SEQUENCE [LARGE SCALE GENOMIC DNA]</scope>
    <source>
        <strain evidence="10 36">S12M18</strain>
        <plasmid evidence="24 36">unnamed1</plasmid>
        <plasmid evidence="34 36">unnamed2</plasmid>
    </source>
</reference>